<evidence type="ECO:0000313" key="3">
    <source>
        <dbReference type="Proteomes" id="UP000620124"/>
    </source>
</evidence>
<accession>A0A8H6YJE6</accession>
<sequence>MLARRVGQRAAALRACRHVSSQPDAGSAGDDRPHPHLTYHMGERAIRLRSVERIASPLDALAMVRAVERRFGRVAEYRFHHDQEIPNRFQFVAYLSFWDPATYARVPRTEPILLRVKLPPENTSLTSGGVGLADLTPYLDPKNWTDNDLAAEVDAQFDQSDASTDGSRVLRFHVEHYSSRYQTRAPLPDNLSPADVHFRRFLMANFIRWGGFAPKEPLPETRISASDLVFGGGEVDHPYMRHQLNYWDVKLRPRAVDRPLVLPAKKKKTADNVPAPAPEARLQPEETQRPIQHLRDLQDVVSDRESTKAPNSTDLSVSQSVSLDKLRTPKSPSPSRFPSLAARSSPQLSSTPPPPSPTGDRTQANDATPAPSSSAEPTRRAAAPPPSTSMMSSSLPTALSKASKAEASKPVMQTKPAPVPAAPERRNQARCACGDAEDRPRGDRDKQIQRPDGGAVATKAGATGGVETAARSVCAEEEGQA</sequence>
<feature type="compositionally biased region" description="Polar residues" evidence="1">
    <location>
        <begin position="308"/>
        <end position="322"/>
    </location>
</feature>
<proteinExistence type="predicted"/>
<keyword evidence="3" id="KW-1185">Reference proteome</keyword>
<gene>
    <name evidence="2" type="ORF">MVEN_00569700</name>
</gene>
<evidence type="ECO:0000313" key="2">
    <source>
        <dbReference type="EMBL" id="KAF7362235.1"/>
    </source>
</evidence>
<dbReference type="OrthoDB" id="3362336at2759"/>
<feature type="region of interest" description="Disordered" evidence="1">
    <location>
        <begin position="17"/>
        <end position="36"/>
    </location>
</feature>
<evidence type="ECO:0000256" key="1">
    <source>
        <dbReference type="SAM" id="MobiDB-lite"/>
    </source>
</evidence>
<feature type="compositionally biased region" description="Low complexity" evidence="1">
    <location>
        <begin position="367"/>
        <end position="402"/>
    </location>
</feature>
<feature type="region of interest" description="Disordered" evidence="1">
    <location>
        <begin position="262"/>
        <end position="481"/>
    </location>
</feature>
<feature type="compositionally biased region" description="Low complexity" evidence="1">
    <location>
        <begin position="453"/>
        <end position="470"/>
    </location>
</feature>
<dbReference type="EMBL" id="JACAZI010000004">
    <property type="protein sequence ID" value="KAF7362235.1"/>
    <property type="molecule type" value="Genomic_DNA"/>
</dbReference>
<organism evidence="2 3">
    <name type="scientific">Mycena venus</name>
    <dbReference type="NCBI Taxonomy" id="2733690"/>
    <lineage>
        <taxon>Eukaryota</taxon>
        <taxon>Fungi</taxon>
        <taxon>Dikarya</taxon>
        <taxon>Basidiomycota</taxon>
        <taxon>Agaricomycotina</taxon>
        <taxon>Agaricomycetes</taxon>
        <taxon>Agaricomycetidae</taxon>
        <taxon>Agaricales</taxon>
        <taxon>Marasmiineae</taxon>
        <taxon>Mycenaceae</taxon>
        <taxon>Mycena</taxon>
    </lineage>
</organism>
<feature type="compositionally biased region" description="Basic and acidic residues" evidence="1">
    <location>
        <begin position="282"/>
        <end position="307"/>
    </location>
</feature>
<feature type="compositionally biased region" description="Basic and acidic residues" evidence="1">
    <location>
        <begin position="436"/>
        <end position="449"/>
    </location>
</feature>
<protein>
    <submittedName>
        <fullName evidence="2">Uncharacterized protein</fullName>
    </submittedName>
</protein>
<reference evidence="2" key="1">
    <citation type="submission" date="2020-05" db="EMBL/GenBank/DDBJ databases">
        <title>Mycena genomes resolve the evolution of fungal bioluminescence.</title>
        <authorList>
            <person name="Tsai I.J."/>
        </authorList>
    </citation>
    <scope>NUCLEOTIDE SEQUENCE</scope>
    <source>
        <strain evidence="2">CCC161011</strain>
    </source>
</reference>
<name>A0A8H6YJE6_9AGAR</name>
<dbReference type="AlphaFoldDB" id="A0A8H6YJE6"/>
<dbReference type="Proteomes" id="UP000620124">
    <property type="component" value="Unassembled WGS sequence"/>
</dbReference>
<comment type="caution">
    <text evidence="2">The sequence shown here is derived from an EMBL/GenBank/DDBJ whole genome shotgun (WGS) entry which is preliminary data.</text>
</comment>